<evidence type="ECO:0000313" key="1">
    <source>
        <dbReference type="EMBL" id="PRQ31529.1"/>
    </source>
</evidence>
<accession>A0A2P6QBI1</accession>
<comment type="caution">
    <text evidence="1">The sequence shown here is derived from an EMBL/GenBank/DDBJ whole genome shotgun (WGS) entry which is preliminary data.</text>
</comment>
<organism evidence="1 2">
    <name type="scientific">Rosa chinensis</name>
    <name type="common">China rose</name>
    <dbReference type="NCBI Taxonomy" id="74649"/>
    <lineage>
        <taxon>Eukaryota</taxon>
        <taxon>Viridiplantae</taxon>
        <taxon>Streptophyta</taxon>
        <taxon>Embryophyta</taxon>
        <taxon>Tracheophyta</taxon>
        <taxon>Spermatophyta</taxon>
        <taxon>Magnoliopsida</taxon>
        <taxon>eudicotyledons</taxon>
        <taxon>Gunneridae</taxon>
        <taxon>Pentapetalae</taxon>
        <taxon>rosids</taxon>
        <taxon>fabids</taxon>
        <taxon>Rosales</taxon>
        <taxon>Rosaceae</taxon>
        <taxon>Rosoideae</taxon>
        <taxon>Rosoideae incertae sedis</taxon>
        <taxon>Rosa</taxon>
    </lineage>
</organism>
<dbReference type="Proteomes" id="UP000238479">
    <property type="component" value="Chromosome 5"/>
</dbReference>
<gene>
    <name evidence="1" type="ORF">RchiOBHm_Chr5g0036481</name>
</gene>
<reference evidence="1 2" key="1">
    <citation type="journal article" date="2018" name="Nat. Genet.">
        <title>The Rosa genome provides new insights in the design of modern roses.</title>
        <authorList>
            <person name="Bendahmane M."/>
        </authorList>
    </citation>
    <scope>NUCLEOTIDE SEQUENCE [LARGE SCALE GENOMIC DNA]</scope>
    <source>
        <strain evidence="2">cv. Old Blush</strain>
    </source>
</reference>
<evidence type="ECO:0000313" key="2">
    <source>
        <dbReference type="Proteomes" id="UP000238479"/>
    </source>
</evidence>
<dbReference type="EMBL" id="PDCK01000043">
    <property type="protein sequence ID" value="PRQ31529.1"/>
    <property type="molecule type" value="Genomic_DNA"/>
</dbReference>
<name>A0A2P6QBI1_ROSCH</name>
<keyword evidence="2" id="KW-1185">Reference proteome</keyword>
<protein>
    <submittedName>
        <fullName evidence="1">Uncharacterized protein</fullName>
    </submittedName>
</protein>
<proteinExistence type="predicted"/>
<sequence length="50" mass="5783">MVRCASSLTVQQSIPVVGLVLFWFDFSSVQLLSVSKEELQLWDEVLMFIY</sequence>
<dbReference type="AlphaFoldDB" id="A0A2P6QBI1"/>
<dbReference type="Gramene" id="PRQ31529">
    <property type="protein sequence ID" value="PRQ31529"/>
    <property type="gene ID" value="RchiOBHm_Chr5g0036481"/>
</dbReference>